<feature type="transmembrane region" description="Helical" evidence="10">
    <location>
        <begin position="194"/>
        <end position="215"/>
    </location>
</feature>
<dbReference type="EMBL" id="WVBC01000034">
    <property type="protein sequence ID" value="NKT80672.1"/>
    <property type="molecule type" value="Genomic_DNA"/>
</dbReference>
<dbReference type="InterPro" id="IPR003660">
    <property type="entry name" value="HAMP_dom"/>
</dbReference>
<dbReference type="Gene3D" id="6.10.340.10">
    <property type="match status" value="1"/>
</dbReference>
<dbReference type="InterPro" id="IPR052162">
    <property type="entry name" value="Sensor_kinase/Photoreceptor"/>
</dbReference>
<dbReference type="InterPro" id="IPR036097">
    <property type="entry name" value="HisK_dim/P_sf"/>
</dbReference>
<keyword evidence="5" id="KW-0808">Transferase</keyword>
<reference evidence="14" key="2">
    <citation type="journal article" date="2020" name="Environ. Microbiol.">
        <title>The novel and transferable erm(51) gene confers Macrolides, Lincosamides, and Streptogramins B (MLSB) resistance to clonal Rhodococcus equi in the environment.</title>
        <authorList>
            <person name="Huber L."/>
            <person name="Giguere S."/>
            <person name="Slovis N.M."/>
            <person name="Alvarez-Narvaez S."/>
            <person name="Hart K.A."/>
            <person name="Greiter M."/>
            <person name="Morris E.R.A."/>
            <person name="Cohen N.D."/>
        </authorList>
    </citation>
    <scope>NUCLEOTIDE SEQUENCE</scope>
    <source>
        <strain evidence="14">Lh_116_1</strain>
        <strain evidence="15">Lh_16_1</strain>
    </source>
</reference>
<dbReference type="InterPro" id="IPR003594">
    <property type="entry name" value="HATPase_dom"/>
</dbReference>
<comment type="subcellular location">
    <subcellularLocation>
        <location evidence="2">Cell membrane</location>
    </subcellularLocation>
</comment>
<dbReference type="FunFam" id="3.30.565.10:FF:000006">
    <property type="entry name" value="Sensor histidine kinase WalK"/>
    <property type="match status" value="1"/>
</dbReference>
<dbReference type="SMART" id="SM00387">
    <property type="entry name" value="HATPase_c"/>
    <property type="match status" value="1"/>
</dbReference>
<dbReference type="SUPFAM" id="SSF158472">
    <property type="entry name" value="HAMP domain-like"/>
    <property type="match status" value="1"/>
</dbReference>
<dbReference type="InterPro" id="IPR007891">
    <property type="entry name" value="CHASE3"/>
</dbReference>
<keyword evidence="7" id="KW-0418">Kinase</keyword>
<dbReference type="Pfam" id="PF05227">
    <property type="entry name" value="CHASE3"/>
    <property type="match status" value="1"/>
</dbReference>
<evidence type="ECO:0000256" key="5">
    <source>
        <dbReference type="ARBA" id="ARBA00022679"/>
    </source>
</evidence>
<organism evidence="13 16">
    <name type="scientific">Rhodococcus hoagii</name>
    <name type="common">Corynebacterium equii</name>
    <dbReference type="NCBI Taxonomy" id="43767"/>
    <lineage>
        <taxon>Bacteria</taxon>
        <taxon>Bacillati</taxon>
        <taxon>Actinomycetota</taxon>
        <taxon>Actinomycetes</taxon>
        <taxon>Mycobacteriales</taxon>
        <taxon>Nocardiaceae</taxon>
        <taxon>Prescottella</taxon>
    </lineage>
</organism>
<keyword evidence="4" id="KW-0597">Phosphoprotein</keyword>
<protein>
    <recommendedName>
        <fullName evidence="3">histidine kinase</fullName>
        <ecNumber evidence="3">2.7.13.3</ecNumber>
    </recommendedName>
</protein>
<dbReference type="Pfam" id="PF02518">
    <property type="entry name" value="HATPase_c"/>
    <property type="match status" value="1"/>
</dbReference>
<evidence type="ECO:0000256" key="8">
    <source>
        <dbReference type="ARBA" id="ARBA00022989"/>
    </source>
</evidence>
<evidence type="ECO:0000256" key="10">
    <source>
        <dbReference type="SAM" id="Phobius"/>
    </source>
</evidence>
<dbReference type="PROSITE" id="PS50885">
    <property type="entry name" value="HAMP"/>
    <property type="match status" value="1"/>
</dbReference>
<dbReference type="Gene3D" id="3.30.565.10">
    <property type="entry name" value="Histidine kinase-like ATPase, C-terminal domain"/>
    <property type="match status" value="1"/>
</dbReference>
<keyword evidence="10" id="KW-0472">Membrane</keyword>
<dbReference type="Pfam" id="PF00512">
    <property type="entry name" value="HisKA"/>
    <property type="match status" value="1"/>
</dbReference>
<dbReference type="Gene3D" id="1.10.287.130">
    <property type="match status" value="1"/>
</dbReference>
<feature type="transmembrane region" description="Helical" evidence="10">
    <location>
        <begin position="21"/>
        <end position="43"/>
    </location>
</feature>
<evidence type="ECO:0000256" key="2">
    <source>
        <dbReference type="ARBA" id="ARBA00004236"/>
    </source>
</evidence>
<evidence type="ECO:0000313" key="14">
    <source>
        <dbReference type="EMBL" id="NKT80672.1"/>
    </source>
</evidence>
<dbReference type="InterPro" id="IPR004358">
    <property type="entry name" value="Sig_transdc_His_kin-like_C"/>
</dbReference>
<dbReference type="EMBL" id="WUXR01000017">
    <property type="protein sequence ID" value="MBM4568049.1"/>
    <property type="molecule type" value="Genomic_DNA"/>
</dbReference>
<accession>A0A9Q5WR74</accession>
<dbReference type="CDD" id="cd00082">
    <property type="entry name" value="HisKA"/>
    <property type="match status" value="1"/>
</dbReference>
<dbReference type="Proteomes" id="UP000608063">
    <property type="component" value="Unassembled WGS sequence"/>
</dbReference>
<evidence type="ECO:0000313" key="15">
    <source>
        <dbReference type="EMBL" id="NKW40795.1"/>
    </source>
</evidence>
<dbReference type="InterPro" id="IPR005467">
    <property type="entry name" value="His_kinase_dom"/>
</dbReference>
<proteinExistence type="predicted"/>
<reference evidence="13" key="1">
    <citation type="submission" date="2019-11" db="EMBL/GenBank/DDBJ databases">
        <title>Spread of Macrolides and rifampicin resistant Rhodococcus equi in clinical isolates in the USA.</title>
        <authorList>
            <person name="Alvarez-Narvaez S."/>
            <person name="Huber L."/>
            <person name="Cohen N.D."/>
            <person name="Slovis N."/>
            <person name="Greiter M."/>
            <person name="Giguere S."/>
            <person name="Hart K."/>
        </authorList>
    </citation>
    <scope>NUCLEOTIDE SEQUENCE</scope>
    <source>
        <strain evidence="13">Lh_17</strain>
    </source>
</reference>
<evidence type="ECO:0000256" key="7">
    <source>
        <dbReference type="ARBA" id="ARBA00022777"/>
    </source>
</evidence>
<keyword evidence="9" id="KW-0902">Two-component regulatory system</keyword>
<evidence type="ECO:0000256" key="9">
    <source>
        <dbReference type="ARBA" id="ARBA00023012"/>
    </source>
</evidence>
<dbReference type="PRINTS" id="PR00344">
    <property type="entry name" value="BCTRLSENSOR"/>
</dbReference>
<dbReference type="PROSITE" id="PS50109">
    <property type="entry name" value="HIS_KIN"/>
    <property type="match status" value="1"/>
</dbReference>
<dbReference type="CDD" id="cd06225">
    <property type="entry name" value="HAMP"/>
    <property type="match status" value="1"/>
</dbReference>
<evidence type="ECO:0000256" key="6">
    <source>
        <dbReference type="ARBA" id="ARBA00022692"/>
    </source>
</evidence>
<evidence type="ECO:0000259" key="12">
    <source>
        <dbReference type="PROSITE" id="PS50885"/>
    </source>
</evidence>
<feature type="domain" description="HAMP" evidence="12">
    <location>
        <begin position="217"/>
        <end position="270"/>
    </location>
</feature>
<dbReference type="EC" id="2.7.13.3" evidence="3"/>
<dbReference type="SMART" id="SM00304">
    <property type="entry name" value="HAMP"/>
    <property type="match status" value="1"/>
</dbReference>
<name>A0A9Q5WR74_RHOHA</name>
<keyword evidence="8 10" id="KW-1133">Transmembrane helix</keyword>
<dbReference type="SUPFAM" id="SSF55874">
    <property type="entry name" value="ATPase domain of HSP90 chaperone/DNA topoisomerase II/histidine kinase"/>
    <property type="match status" value="1"/>
</dbReference>
<dbReference type="InterPro" id="IPR003661">
    <property type="entry name" value="HisK_dim/P_dom"/>
</dbReference>
<keyword evidence="6 10" id="KW-0812">Transmembrane</keyword>
<dbReference type="EMBL" id="WVDC01000001">
    <property type="protein sequence ID" value="NKW40795.1"/>
    <property type="molecule type" value="Genomic_DNA"/>
</dbReference>
<sequence length="540" mass="58362">MSTQLRRTAGKGLTVQAWFNVILAALVVLICGGAVAAAVSLNWTQTATDNLINRLAPAEAAASQLGASFLNQETGVRGYALSGDTAALEPYTAGEQLQTDAMAELRGLVSSTSELVADLDAIEQDAANWQTVFVEPILATTPTTGGRPLDPGVYERGKLAFDQLRAGLGELDQHLAEAGADARATLAHAREIRAAVFVSLFVILLAASAAFAVLIRKAITSPLRRLSESSRRVALGNFGQQVDAGSGPADIRALAEDIEGMRQRIVAELELVRDRQARLEVQTAKLDAQTVELRRSNAELEQFAYVTSHDLQEPLRKVASFCQLLEKRYGDVVDERGRQYIDFAVDGAKRMQVLINDLLTFSRVGRVNDGFGPVSLDHALDKALANLSAAVDESGATIERPQRLPEIDGDATLLAMLWQNLIGNAIKFTRPESTPEVSISVQRRPDDMWLVSVQDRGIGIAEEFEEKIFVIFQRLHGRDEYTGTGIGLALCKKIVEYHGGQIWLDTTSSDGARFNFTLPVISEADNGADVGVHTGQGALT</sequence>
<dbReference type="GO" id="GO:0000155">
    <property type="term" value="F:phosphorelay sensor kinase activity"/>
    <property type="evidence" value="ECO:0007669"/>
    <property type="project" value="InterPro"/>
</dbReference>
<evidence type="ECO:0000256" key="4">
    <source>
        <dbReference type="ARBA" id="ARBA00022553"/>
    </source>
</evidence>
<evidence type="ECO:0000259" key="11">
    <source>
        <dbReference type="PROSITE" id="PS50109"/>
    </source>
</evidence>
<comment type="catalytic activity">
    <reaction evidence="1">
        <text>ATP + protein L-histidine = ADP + protein N-phospho-L-histidine.</text>
        <dbReference type="EC" id="2.7.13.3"/>
    </reaction>
</comment>
<gene>
    <name evidence="13" type="ORF">GS441_22305</name>
    <name evidence="14" type="ORF">GS882_21610</name>
    <name evidence="15" type="ORF">GS947_03985</name>
</gene>
<dbReference type="Pfam" id="PF00672">
    <property type="entry name" value="HAMP"/>
    <property type="match status" value="1"/>
</dbReference>
<dbReference type="PANTHER" id="PTHR43304">
    <property type="entry name" value="PHYTOCHROME-LIKE PROTEIN CPH1"/>
    <property type="match status" value="1"/>
</dbReference>
<evidence type="ECO:0000313" key="13">
    <source>
        <dbReference type="EMBL" id="MBM4568049.1"/>
    </source>
</evidence>
<feature type="domain" description="Histidine kinase" evidence="11">
    <location>
        <begin position="306"/>
        <end position="522"/>
    </location>
</feature>
<dbReference type="GO" id="GO:0005886">
    <property type="term" value="C:plasma membrane"/>
    <property type="evidence" value="ECO:0007669"/>
    <property type="project" value="UniProtKB-SubCell"/>
</dbReference>
<evidence type="ECO:0000256" key="3">
    <source>
        <dbReference type="ARBA" id="ARBA00012438"/>
    </source>
</evidence>
<dbReference type="RefSeq" id="WP_084843974.1">
    <property type="nucleotide sequence ID" value="NZ_AP024192.1"/>
</dbReference>
<dbReference type="Proteomes" id="UP000603463">
    <property type="component" value="Unassembled WGS sequence"/>
</dbReference>
<dbReference type="SMART" id="SM00388">
    <property type="entry name" value="HisKA"/>
    <property type="match status" value="1"/>
</dbReference>
<evidence type="ECO:0000256" key="1">
    <source>
        <dbReference type="ARBA" id="ARBA00000085"/>
    </source>
</evidence>
<dbReference type="Proteomes" id="UP000808906">
    <property type="component" value="Unassembled WGS sequence"/>
</dbReference>
<dbReference type="PANTHER" id="PTHR43304:SF1">
    <property type="entry name" value="PAC DOMAIN-CONTAINING PROTEIN"/>
    <property type="match status" value="1"/>
</dbReference>
<dbReference type="InterPro" id="IPR036890">
    <property type="entry name" value="HATPase_C_sf"/>
</dbReference>
<dbReference type="AlphaFoldDB" id="A0A9Q5WR74"/>
<dbReference type="SUPFAM" id="SSF47384">
    <property type="entry name" value="Homodimeric domain of signal transducing histidine kinase"/>
    <property type="match status" value="1"/>
</dbReference>
<evidence type="ECO:0000313" key="16">
    <source>
        <dbReference type="Proteomes" id="UP000808906"/>
    </source>
</evidence>
<comment type="caution">
    <text evidence="13">The sequence shown here is derived from an EMBL/GenBank/DDBJ whole genome shotgun (WGS) entry which is preliminary data.</text>
</comment>